<dbReference type="PANTHER" id="PTHR30290">
    <property type="entry name" value="PERIPLASMIC BINDING COMPONENT OF ABC TRANSPORTER"/>
    <property type="match status" value="1"/>
</dbReference>
<dbReference type="KEGG" id="spsw:Sps_02869"/>
<accession>A0A1S6HR38</accession>
<dbReference type="GO" id="GO:1904680">
    <property type="term" value="F:peptide transmembrane transporter activity"/>
    <property type="evidence" value="ECO:0007669"/>
    <property type="project" value="TreeGrafter"/>
</dbReference>
<dbReference type="AlphaFoldDB" id="A0A1S6HR38"/>
<evidence type="ECO:0000256" key="3">
    <source>
        <dbReference type="ARBA" id="ARBA00022729"/>
    </source>
</evidence>
<sequence>MPIIVHGQTLTQIGLRADSSRDTMHGVRKPGSHVKVFLPYLPYIATSHSINAGLVRPANNEKGWEYDLAVAHRRVADNIYEFDLRQGVKFQDGTEFDADAVLLNMSYFKRQPYTFTRIDSVYGHTEKISKYRVRFHLKEKYGLFIYDAIWIHFYTKIYLEKYGWNGKATCPNLAAPGPYGIGPYTLTQGYIEGDRNSSVAQLVANEYYWDKNVPKVEKITVYMDLDTDTAITNILSDEGKLDVMPIPFSEELPTVLSPFAKLIRSPSSNNYSVHINLVSGHPLLKERKVREAINSAIDQESLLMLSMNGEGEYSPTMISPRFYGVKEASQELKPHSLIQSPLQAHVREELIALIKHYQQKYGLDPTKKLQLTLLAQESFLYLITDIKYLLEQIHIELKIKLVNEEKDVFSQLFRTISKTNNIDYDMLIWGNYDWFRHPWTAFLVYRPNSVWSTIGQDELLEGYIETLFKTAIDETSYIPLLKKIIHHVYHQSYMLFLPSPNKVLALNKEVYYPPRTSAFIPLWEIEVSDNHWSIRQGDYPEKLKTPVDTLSSNLNSFNMNQGEN</sequence>
<dbReference type="CDD" id="cd00995">
    <property type="entry name" value="PBP2_NikA_DppA_OppA_like"/>
    <property type="match status" value="1"/>
</dbReference>
<organism evidence="5 6">
    <name type="scientific">Shewanella psychrophila</name>
    <dbReference type="NCBI Taxonomy" id="225848"/>
    <lineage>
        <taxon>Bacteria</taxon>
        <taxon>Pseudomonadati</taxon>
        <taxon>Pseudomonadota</taxon>
        <taxon>Gammaproteobacteria</taxon>
        <taxon>Alteromonadales</taxon>
        <taxon>Shewanellaceae</taxon>
        <taxon>Shewanella</taxon>
    </lineage>
</organism>
<dbReference type="InterPro" id="IPR000914">
    <property type="entry name" value="SBP_5_dom"/>
</dbReference>
<feature type="domain" description="Solute-binding protein family 5" evidence="4">
    <location>
        <begin position="76"/>
        <end position="445"/>
    </location>
</feature>
<dbReference type="Gene3D" id="3.90.76.10">
    <property type="entry name" value="Dipeptide-binding Protein, Domain 1"/>
    <property type="match status" value="1"/>
</dbReference>
<dbReference type="OrthoDB" id="9801912at2"/>
<dbReference type="GO" id="GO:0015833">
    <property type="term" value="P:peptide transport"/>
    <property type="evidence" value="ECO:0007669"/>
    <property type="project" value="TreeGrafter"/>
</dbReference>
<evidence type="ECO:0000259" key="4">
    <source>
        <dbReference type="Pfam" id="PF00496"/>
    </source>
</evidence>
<evidence type="ECO:0000256" key="2">
    <source>
        <dbReference type="ARBA" id="ARBA00022448"/>
    </source>
</evidence>
<reference evidence="5 6" key="1">
    <citation type="submission" date="2016-03" db="EMBL/GenBank/DDBJ databases">
        <title>Complete genome sequence of Shewanella psychrophila WP2, a deep sea bacterium isolated from west Pacific sediment.</title>
        <authorList>
            <person name="Xu G."/>
            <person name="Jian H."/>
        </authorList>
    </citation>
    <scope>NUCLEOTIDE SEQUENCE [LARGE SCALE GENOMIC DNA]</scope>
    <source>
        <strain evidence="5 6">WP2</strain>
    </source>
</reference>
<dbReference type="Gene3D" id="3.40.190.10">
    <property type="entry name" value="Periplasmic binding protein-like II"/>
    <property type="match status" value="1"/>
</dbReference>
<name>A0A1S6HR38_9GAMM</name>
<dbReference type="Gene3D" id="3.10.105.10">
    <property type="entry name" value="Dipeptide-binding Protein, Domain 3"/>
    <property type="match status" value="1"/>
</dbReference>
<comment type="similarity">
    <text evidence="1">Belongs to the bacterial solute-binding protein 5 family.</text>
</comment>
<evidence type="ECO:0000313" key="6">
    <source>
        <dbReference type="Proteomes" id="UP000189545"/>
    </source>
</evidence>
<dbReference type="InterPro" id="IPR039424">
    <property type="entry name" value="SBP_5"/>
</dbReference>
<evidence type="ECO:0000256" key="1">
    <source>
        <dbReference type="ARBA" id="ARBA00005695"/>
    </source>
</evidence>
<dbReference type="PANTHER" id="PTHR30290:SF9">
    <property type="entry name" value="OLIGOPEPTIDE-BINDING PROTEIN APPA"/>
    <property type="match status" value="1"/>
</dbReference>
<evidence type="ECO:0000313" key="5">
    <source>
        <dbReference type="EMBL" id="AQS38017.1"/>
    </source>
</evidence>
<keyword evidence="6" id="KW-1185">Reference proteome</keyword>
<dbReference type="Proteomes" id="UP000189545">
    <property type="component" value="Chromosome"/>
</dbReference>
<dbReference type="RefSeq" id="WP_077753116.1">
    <property type="nucleotide sequence ID" value="NZ_CP014782.1"/>
</dbReference>
<dbReference type="Pfam" id="PF00496">
    <property type="entry name" value="SBP_bac_5"/>
    <property type="match status" value="1"/>
</dbReference>
<dbReference type="EMBL" id="CP014782">
    <property type="protein sequence ID" value="AQS38017.1"/>
    <property type="molecule type" value="Genomic_DNA"/>
</dbReference>
<dbReference type="SUPFAM" id="SSF53850">
    <property type="entry name" value="Periplasmic binding protein-like II"/>
    <property type="match status" value="1"/>
</dbReference>
<dbReference type="STRING" id="225848.Sps_02869"/>
<keyword evidence="3" id="KW-0732">Signal</keyword>
<protein>
    <submittedName>
        <fullName evidence="5">Extracellular solute-binding protein, family 5</fullName>
    </submittedName>
</protein>
<proteinExistence type="inferred from homology"/>
<gene>
    <name evidence="5" type="ORF">Sps_02869</name>
</gene>
<keyword evidence="2" id="KW-0813">Transport</keyword>